<dbReference type="GO" id="GO:0007165">
    <property type="term" value="P:signal transduction"/>
    <property type="evidence" value="ECO:0007669"/>
    <property type="project" value="InterPro"/>
</dbReference>
<dbReference type="InterPro" id="IPR005225">
    <property type="entry name" value="Small_GTP-bd"/>
</dbReference>
<evidence type="ECO:0000313" key="15">
    <source>
        <dbReference type="EMBL" id="KAF1833622.1"/>
    </source>
</evidence>
<dbReference type="InterPro" id="IPR027417">
    <property type="entry name" value="P-loop_NTPase"/>
</dbReference>
<proteinExistence type="inferred from homology"/>
<dbReference type="GO" id="GO:2000114">
    <property type="term" value="P:regulation of establishment of cell polarity"/>
    <property type="evidence" value="ECO:0007669"/>
    <property type="project" value="UniProtKB-ARBA"/>
</dbReference>
<keyword evidence="10" id="KW-0449">Lipoprotein</keyword>
<evidence type="ECO:0000256" key="10">
    <source>
        <dbReference type="ARBA" id="ARBA00023288"/>
    </source>
</evidence>
<name>A0A6A5KEP3_9PLEO</name>
<dbReference type="SMART" id="SM00176">
    <property type="entry name" value="RAN"/>
    <property type="match status" value="1"/>
</dbReference>
<dbReference type="Gene3D" id="3.40.50.300">
    <property type="entry name" value="P-loop containing nucleotide triphosphate hydrolases"/>
    <property type="match status" value="1"/>
</dbReference>
<evidence type="ECO:0000256" key="4">
    <source>
        <dbReference type="ARBA" id="ARBA00022475"/>
    </source>
</evidence>
<evidence type="ECO:0000256" key="11">
    <source>
        <dbReference type="ARBA" id="ARBA00023289"/>
    </source>
</evidence>
<sequence>MSQREYHIVVLGSGGVGKSCLTAQFVQNVWIESYDPTIEDSYRKVLDVDGRHVILEILDTAGTEQFTAMRELYMKTGQGFLLVFSITSASSFWELAELREQIRRIKEDSNVPMVLIGNKSDLEEDRAVPRPRAFAISREWNIPYFETSARRRANVDEAFVDLCRQIIRKDQNERSRMAPPDSPRPVSNQLLQTKPKPHLQTHRMSAPNANNPNDGIVGQAVNSVKNAANYVSETIQGQSAEASKEGNKQQAKGNVPGNDSISDRASGALGAASDKMDQEKHEGSAEANKRSV</sequence>
<protein>
    <recommendedName>
        <fullName evidence="13">Ras-related protein RSR1</fullName>
        <ecNumber evidence="3">3.6.5.2</ecNumber>
    </recommendedName>
</protein>
<comment type="subcellular location">
    <subcellularLocation>
        <location evidence="1">Cell membrane</location>
        <topology evidence="1">Lipid-anchor</topology>
        <orientation evidence="1">Cytoplasmic side</orientation>
    </subcellularLocation>
</comment>
<dbReference type="InterPro" id="IPR041841">
    <property type="entry name" value="Rsr1"/>
</dbReference>
<organism evidence="15 16">
    <name type="scientific">Decorospora gaudefroyi</name>
    <dbReference type="NCBI Taxonomy" id="184978"/>
    <lineage>
        <taxon>Eukaryota</taxon>
        <taxon>Fungi</taxon>
        <taxon>Dikarya</taxon>
        <taxon>Ascomycota</taxon>
        <taxon>Pezizomycotina</taxon>
        <taxon>Dothideomycetes</taxon>
        <taxon>Pleosporomycetidae</taxon>
        <taxon>Pleosporales</taxon>
        <taxon>Pleosporineae</taxon>
        <taxon>Pleosporaceae</taxon>
        <taxon>Decorospora</taxon>
    </lineage>
</organism>
<dbReference type="Pfam" id="PF11034">
    <property type="entry name" value="Grg1"/>
    <property type="match status" value="1"/>
</dbReference>
<dbReference type="PROSITE" id="PS51420">
    <property type="entry name" value="RHO"/>
    <property type="match status" value="1"/>
</dbReference>
<comment type="similarity">
    <text evidence="2">Belongs to the small GTPase superfamily. Ras family.</text>
</comment>
<evidence type="ECO:0000256" key="13">
    <source>
        <dbReference type="ARBA" id="ARBA00072720"/>
    </source>
</evidence>
<keyword evidence="7" id="KW-0378">Hydrolase</keyword>
<feature type="region of interest" description="Disordered" evidence="14">
    <location>
        <begin position="170"/>
        <end position="218"/>
    </location>
</feature>
<keyword evidence="9" id="KW-0472">Membrane</keyword>
<dbReference type="NCBIfam" id="TIGR00231">
    <property type="entry name" value="small_GTP"/>
    <property type="match status" value="1"/>
</dbReference>
<dbReference type="InterPro" id="IPR020100">
    <property type="entry name" value="Glc-repressible_Grg1"/>
</dbReference>
<dbReference type="InterPro" id="IPR020849">
    <property type="entry name" value="Small_GTPase_Ras-type"/>
</dbReference>
<dbReference type="Proteomes" id="UP000800040">
    <property type="component" value="Unassembled WGS sequence"/>
</dbReference>
<dbReference type="PROSITE" id="PS51421">
    <property type="entry name" value="RAS"/>
    <property type="match status" value="1"/>
</dbReference>
<dbReference type="PROSITE" id="PS51419">
    <property type="entry name" value="RAB"/>
    <property type="match status" value="1"/>
</dbReference>
<dbReference type="SMART" id="SM00175">
    <property type="entry name" value="RAB"/>
    <property type="match status" value="1"/>
</dbReference>
<evidence type="ECO:0000256" key="6">
    <source>
        <dbReference type="ARBA" id="ARBA00022741"/>
    </source>
</evidence>
<evidence type="ECO:0000256" key="5">
    <source>
        <dbReference type="ARBA" id="ARBA00022481"/>
    </source>
</evidence>
<comment type="catalytic activity">
    <reaction evidence="12">
        <text>GTP + H2O = GDP + phosphate + H(+)</text>
        <dbReference type="Rhea" id="RHEA:19669"/>
        <dbReference type="ChEBI" id="CHEBI:15377"/>
        <dbReference type="ChEBI" id="CHEBI:15378"/>
        <dbReference type="ChEBI" id="CHEBI:37565"/>
        <dbReference type="ChEBI" id="CHEBI:43474"/>
        <dbReference type="ChEBI" id="CHEBI:58189"/>
        <dbReference type="EC" id="3.6.5.2"/>
    </reaction>
</comment>
<dbReference type="EC" id="3.6.5.2" evidence="3"/>
<evidence type="ECO:0000256" key="2">
    <source>
        <dbReference type="ARBA" id="ARBA00008344"/>
    </source>
</evidence>
<dbReference type="CDD" id="cd04177">
    <property type="entry name" value="RSR1"/>
    <property type="match status" value="1"/>
</dbReference>
<dbReference type="EMBL" id="ML975315">
    <property type="protein sequence ID" value="KAF1833622.1"/>
    <property type="molecule type" value="Genomic_DNA"/>
</dbReference>
<keyword evidence="8" id="KW-0342">GTP-binding</keyword>
<evidence type="ECO:0000256" key="9">
    <source>
        <dbReference type="ARBA" id="ARBA00023136"/>
    </source>
</evidence>
<dbReference type="GO" id="GO:0005886">
    <property type="term" value="C:plasma membrane"/>
    <property type="evidence" value="ECO:0007669"/>
    <property type="project" value="UniProtKB-SubCell"/>
</dbReference>
<dbReference type="PANTHER" id="PTHR24070">
    <property type="entry name" value="RAS, DI-RAS, AND RHEB FAMILY MEMBERS OF SMALL GTPASE SUPERFAMILY"/>
    <property type="match status" value="1"/>
</dbReference>
<evidence type="ECO:0000256" key="12">
    <source>
        <dbReference type="ARBA" id="ARBA00048098"/>
    </source>
</evidence>
<dbReference type="GO" id="GO:0003925">
    <property type="term" value="F:G protein activity"/>
    <property type="evidence" value="ECO:0007669"/>
    <property type="project" value="UniProtKB-EC"/>
</dbReference>
<accession>A0A6A5KEP3</accession>
<dbReference type="SMART" id="SM00173">
    <property type="entry name" value="RAS"/>
    <property type="match status" value="1"/>
</dbReference>
<feature type="compositionally biased region" description="Basic and acidic residues" evidence="14">
    <location>
        <begin position="274"/>
        <end position="292"/>
    </location>
</feature>
<evidence type="ECO:0000256" key="3">
    <source>
        <dbReference type="ARBA" id="ARBA00011984"/>
    </source>
</evidence>
<dbReference type="Pfam" id="PF00071">
    <property type="entry name" value="Ras"/>
    <property type="match status" value="1"/>
</dbReference>
<keyword evidence="6" id="KW-0547">Nucleotide-binding</keyword>
<dbReference type="SUPFAM" id="SSF52540">
    <property type="entry name" value="P-loop containing nucleoside triphosphate hydrolases"/>
    <property type="match status" value="1"/>
</dbReference>
<dbReference type="PRINTS" id="PR00449">
    <property type="entry name" value="RASTRNSFRMNG"/>
</dbReference>
<gene>
    <name evidence="15" type="ORF">BDW02DRAFT_631069</name>
</gene>
<feature type="region of interest" description="Disordered" evidence="14">
    <location>
        <begin position="237"/>
        <end position="292"/>
    </location>
</feature>
<evidence type="ECO:0000313" key="16">
    <source>
        <dbReference type="Proteomes" id="UP000800040"/>
    </source>
</evidence>
<dbReference type="SMART" id="SM00174">
    <property type="entry name" value="RHO"/>
    <property type="match status" value="1"/>
</dbReference>
<keyword evidence="11" id="KW-0636">Prenylation</keyword>
<dbReference type="AlphaFoldDB" id="A0A6A5KEP3"/>
<keyword evidence="5" id="KW-0488">Methylation</keyword>
<evidence type="ECO:0000256" key="1">
    <source>
        <dbReference type="ARBA" id="ARBA00004342"/>
    </source>
</evidence>
<evidence type="ECO:0000256" key="7">
    <source>
        <dbReference type="ARBA" id="ARBA00022801"/>
    </source>
</evidence>
<evidence type="ECO:0000256" key="14">
    <source>
        <dbReference type="SAM" id="MobiDB-lite"/>
    </source>
</evidence>
<dbReference type="InterPro" id="IPR001806">
    <property type="entry name" value="Small_GTPase"/>
</dbReference>
<dbReference type="FunFam" id="3.40.50.300:FF:000631">
    <property type="entry name" value="Ras small monomeric GTPase"/>
    <property type="match status" value="1"/>
</dbReference>
<dbReference type="GO" id="GO:0005525">
    <property type="term" value="F:GTP binding"/>
    <property type="evidence" value="ECO:0007669"/>
    <property type="project" value="UniProtKB-KW"/>
</dbReference>
<feature type="compositionally biased region" description="Polar residues" evidence="14">
    <location>
        <begin position="248"/>
        <end position="260"/>
    </location>
</feature>
<dbReference type="OrthoDB" id="5976022at2759"/>
<reference evidence="15" key="1">
    <citation type="submission" date="2020-01" db="EMBL/GenBank/DDBJ databases">
        <authorList>
            <consortium name="DOE Joint Genome Institute"/>
            <person name="Haridas S."/>
            <person name="Albert R."/>
            <person name="Binder M."/>
            <person name="Bloem J."/>
            <person name="Labutti K."/>
            <person name="Salamov A."/>
            <person name="Andreopoulos B."/>
            <person name="Baker S.E."/>
            <person name="Barry K."/>
            <person name="Bills G."/>
            <person name="Bluhm B.H."/>
            <person name="Cannon C."/>
            <person name="Castanera R."/>
            <person name="Culley D.E."/>
            <person name="Daum C."/>
            <person name="Ezra D."/>
            <person name="Gonzalez J.B."/>
            <person name="Henrissat B."/>
            <person name="Kuo A."/>
            <person name="Liang C."/>
            <person name="Lipzen A."/>
            <person name="Lutzoni F."/>
            <person name="Magnuson J."/>
            <person name="Mondo S."/>
            <person name="Nolan M."/>
            <person name="Ohm R."/>
            <person name="Pangilinan J."/>
            <person name="Park H.-J."/>
            <person name="Ramirez L."/>
            <person name="Alfaro M."/>
            <person name="Sun H."/>
            <person name="Tritt A."/>
            <person name="Yoshinaga Y."/>
            <person name="Zwiers L.-H."/>
            <person name="Turgeon B.G."/>
            <person name="Goodwin S.B."/>
            <person name="Spatafora J.W."/>
            <person name="Crous P.W."/>
            <person name="Grigoriev I.V."/>
        </authorList>
    </citation>
    <scope>NUCLEOTIDE SEQUENCE</scope>
    <source>
        <strain evidence="15">P77</strain>
    </source>
</reference>
<evidence type="ECO:0000256" key="8">
    <source>
        <dbReference type="ARBA" id="ARBA00023134"/>
    </source>
</evidence>
<keyword evidence="4" id="KW-1003">Cell membrane</keyword>
<keyword evidence="16" id="KW-1185">Reference proteome</keyword>